<gene>
    <name evidence="1" type="ORF">MPL1032_80001</name>
</gene>
<dbReference type="AlphaFoldDB" id="A0A0K2W789"/>
<reference evidence="2" key="1">
    <citation type="submission" date="2014-08" db="EMBL/GenBank/DDBJ databases">
        <authorList>
            <person name="Edwards T."/>
        </authorList>
    </citation>
    <scope>NUCLEOTIDE SEQUENCE [LARGE SCALE GENOMIC DNA]</scope>
</reference>
<evidence type="ECO:0000313" key="2">
    <source>
        <dbReference type="Proteomes" id="UP000182888"/>
    </source>
</evidence>
<accession>A0A0K2W789</accession>
<organism evidence="1 2">
    <name type="scientific">Mesorhizobium plurifarium</name>
    <dbReference type="NCBI Taxonomy" id="69974"/>
    <lineage>
        <taxon>Bacteria</taxon>
        <taxon>Pseudomonadati</taxon>
        <taxon>Pseudomonadota</taxon>
        <taxon>Alphaproteobacteria</taxon>
        <taxon>Hyphomicrobiales</taxon>
        <taxon>Phyllobacteriaceae</taxon>
        <taxon>Mesorhizobium</taxon>
    </lineage>
</organism>
<dbReference type="Proteomes" id="UP000182888">
    <property type="component" value="Unassembled WGS sequence"/>
</dbReference>
<proteinExistence type="predicted"/>
<sequence>MALLVTHESTRTFTPRQLNALVDLFSRNVIRQSLVRTNYPWRSKRLCRTLPPTFLFLQYSIVKEQTPLHAMS</sequence>
<dbReference type="EMBL" id="CCND01000051">
    <property type="protein sequence ID" value="CDX62913.1"/>
    <property type="molecule type" value="Genomic_DNA"/>
</dbReference>
<name>A0A0K2W789_MESPL</name>
<protein>
    <submittedName>
        <fullName evidence="1">Uncharacterized protein</fullName>
    </submittedName>
</protein>
<evidence type="ECO:0000313" key="1">
    <source>
        <dbReference type="EMBL" id="CDX62913.1"/>
    </source>
</evidence>